<dbReference type="RefSeq" id="WP_168672230.1">
    <property type="nucleotide sequence ID" value="NZ_JAAVTK010000002.1"/>
</dbReference>
<keyword evidence="2" id="KW-0808">Transferase</keyword>
<dbReference type="EMBL" id="JAAVTK010000002">
    <property type="protein sequence ID" value="NKI88622.1"/>
    <property type="molecule type" value="Genomic_DNA"/>
</dbReference>
<sequence>MVILTQDFDGFGNHLLLTSHFLANVVEHNYELAIPSFSRYVPYFEGTANQDFEGLPVRLQPGGAVFDALYRTVRIRGGWGWKCLRRLPSLQRLLGVRLLLDHGSDEVDLNDPAYLDAARSENLLMHTWQYRDKIHFAQHGDFLRRVFRPIAVHRQVVEQVLRTNRAGTDVLVGIHIRRGDYAGWYGGAFLYENPTYARAMRQMQALFPASTRVRFLLFSNEPIADTDFADFDTGRSSDHPVEDLYAMAGCDYIIGPISTYSMWASFYGRVPLFHLHRPDQPISSLDDFMVFEDQANIKRWEPSFS</sequence>
<name>A0ABX1HHK2_9BACT</name>
<proteinExistence type="predicted"/>
<dbReference type="Pfam" id="PF01531">
    <property type="entry name" value="Glyco_transf_11"/>
    <property type="match status" value="1"/>
</dbReference>
<evidence type="ECO:0000256" key="1">
    <source>
        <dbReference type="ARBA" id="ARBA00022676"/>
    </source>
</evidence>
<keyword evidence="4" id="KW-1185">Reference proteome</keyword>
<protein>
    <recommendedName>
        <fullName evidence="5">Alpha-1,2-fucosyltransferase</fullName>
    </recommendedName>
</protein>
<evidence type="ECO:0008006" key="5">
    <source>
        <dbReference type="Google" id="ProtNLM"/>
    </source>
</evidence>
<accession>A0ABX1HHK2</accession>
<organism evidence="3 4">
    <name type="scientific">Hymenobacter artigasi</name>
    <dbReference type="NCBI Taxonomy" id="2719616"/>
    <lineage>
        <taxon>Bacteria</taxon>
        <taxon>Pseudomonadati</taxon>
        <taxon>Bacteroidota</taxon>
        <taxon>Cytophagia</taxon>
        <taxon>Cytophagales</taxon>
        <taxon>Hymenobacteraceae</taxon>
        <taxon>Hymenobacter</taxon>
    </lineage>
</organism>
<evidence type="ECO:0000256" key="2">
    <source>
        <dbReference type="ARBA" id="ARBA00022679"/>
    </source>
</evidence>
<comment type="caution">
    <text evidence="3">The sequence shown here is derived from an EMBL/GenBank/DDBJ whole genome shotgun (WGS) entry which is preliminary data.</text>
</comment>
<dbReference type="Proteomes" id="UP000717634">
    <property type="component" value="Unassembled WGS sequence"/>
</dbReference>
<dbReference type="InterPro" id="IPR002516">
    <property type="entry name" value="Glyco_trans_11"/>
</dbReference>
<evidence type="ECO:0000313" key="3">
    <source>
        <dbReference type="EMBL" id="NKI88622.1"/>
    </source>
</evidence>
<reference evidence="3 4" key="1">
    <citation type="submission" date="2020-03" db="EMBL/GenBank/DDBJ databases">
        <title>Genomic Encyclopedia of Type Strains, Phase IV (KMG-V): Genome sequencing to study the core and pangenomes of soil and plant-associated prokaryotes.</title>
        <authorList>
            <person name="Whitman W."/>
        </authorList>
    </citation>
    <scope>NUCLEOTIDE SEQUENCE [LARGE SCALE GENOMIC DNA]</scope>
    <source>
        <strain evidence="3 4">1B</strain>
    </source>
</reference>
<keyword evidence="1" id="KW-0328">Glycosyltransferase</keyword>
<evidence type="ECO:0000313" key="4">
    <source>
        <dbReference type="Proteomes" id="UP000717634"/>
    </source>
</evidence>
<gene>
    <name evidence="3" type="ORF">HBN54_001209</name>
</gene>